<dbReference type="EMBL" id="ML986618">
    <property type="protein sequence ID" value="KAF2264153.1"/>
    <property type="molecule type" value="Genomic_DNA"/>
</dbReference>
<evidence type="ECO:0000256" key="9">
    <source>
        <dbReference type="ARBA" id="ARBA00022786"/>
    </source>
</evidence>
<dbReference type="FunFam" id="3.30.40.10:FF:000287">
    <property type="entry name" value="RING finger membrane protein"/>
    <property type="match status" value="1"/>
</dbReference>
<feature type="transmembrane region" description="Helical" evidence="14">
    <location>
        <begin position="991"/>
        <end position="1018"/>
    </location>
</feature>
<keyword evidence="7" id="KW-0479">Metal-binding</keyword>
<feature type="domain" description="RING-CH-type" evidence="15">
    <location>
        <begin position="23"/>
        <end position="84"/>
    </location>
</feature>
<dbReference type="GO" id="GO:0061630">
    <property type="term" value="F:ubiquitin protein ligase activity"/>
    <property type="evidence" value="ECO:0007669"/>
    <property type="project" value="UniProtKB-EC"/>
</dbReference>
<evidence type="ECO:0000256" key="3">
    <source>
        <dbReference type="ARBA" id="ARBA00004906"/>
    </source>
</evidence>
<dbReference type="GO" id="GO:0005789">
    <property type="term" value="C:endoplasmic reticulum membrane"/>
    <property type="evidence" value="ECO:0007669"/>
    <property type="project" value="TreeGrafter"/>
</dbReference>
<organism evidence="16 17">
    <name type="scientific">Lojkania enalia</name>
    <dbReference type="NCBI Taxonomy" id="147567"/>
    <lineage>
        <taxon>Eukaryota</taxon>
        <taxon>Fungi</taxon>
        <taxon>Dikarya</taxon>
        <taxon>Ascomycota</taxon>
        <taxon>Pezizomycotina</taxon>
        <taxon>Dothideomycetes</taxon>
        <taxon>Pleosporomycetidae</taxon>
        <taxon>Pleosporales</taxon>
        <taxon>Pleosporales incertae sedis</taxon>
        <taxon>Lojkania</taxon>
    </lineage>
</organism>
<evidence type="ECO:0000256" key="2">
    <source>
        <dbReference type="ARBA" id="ARBA00004141"/>
    </source>
</evidence>
<keyword evidence="5" id="KW-0808">Transferase</keyword>
<comment type="caution">
    <text evidence="16">The sequence shown here is derived from an EMBL/GenBank/DDBJ whole genome shotgun (WGS) entry which is preliminary data.</text>
</comment>
<evidence type="ECO:0000256" key="8">
    <source>
        <dbReference type="ARBA" id="ARBA00022771"/>
    </source>
</evidence>
<feature type="transmembrane region" description="Helical" evidence="14">
    <location>
        <begin position="1342"/>
        <end position="1361"/>
    </location>
</feature>
<dbReference type="EC" id="2.3.2.27" evidence="4"/>
<feature type="transmembrane region" description="Helical" evidence="14">
    <location>
        <begin position="1432"/>
        <end position="1451"/>
    </location>
</feature>
<evidence type="ECO:0000256" key="7">
    <source>
        <dbReference type="ARBA" id="ARBA00022723"/>
    </source>
</evidence>
<feature type="transmembrane region" description="Helical" evidence="14">
    <location>
        <begin position="1397"/>
        <end position="1420"/>
    </location>
</feature>
<keyword evidence="10" id="KW-0862">Zinc</keyword>
<feature type="transmembrane region" description="Helical" evidence="14">
    <location>
        <begin position="1524"/>
        <end position="1542"/>
    </location>
</feature>
<keyword evidence="8" id="KW-0863">Zinc-finger</keyword>
<feature type="compositionally biased region" description="Polar residues" evidence="13">
    <location>
        <begin position="579"/>
        <end position="588"/>
    </location>
</feature>
<evidence type="ECO:0000256" key="1">
    <source>
        <dbReference type="ARBA" id="ARBA00000900"/>
    </source>
</evidence>
<feature type="compositionally biased region" description="Polar residues" evidence="13">
    <location>
        <begin position="403"/>
        <end position="418"/>
    </location>
</feature>
<dbReference type="PROSITE" id="PS51292">
    <property type="entry name" value="ZF_RING_CH"/>
    <property type="match status" value="1"/>
</dbReference>
<accession>A0A9P4KAL7</accession>
<dbReference type="SUPFAM" id="SSF57850">
    <property type="entry name" value="RING/U-box"/>
    <property type="match status" value="1"/>
</dbReference>
<dbReference type="Proteomes" id="UP000800093">
    <property type="component" value="Unassembled WGS sequence"/>
</dbReference>
<evidence type="ECO:0000256" key="4">
    <source>
        <dbReference type="ARBA" id="ARBA00012483"/>
    </source>
</evidence>
<feature type="transmembrane region" description="Helical" evidence="14">
    <location>
        <begin position="1038"/>
        <end position="1056"/>
    </location>
</feature>
<evidence type="ECO:0000256" key="11">
    <source>
        <dbReference type="ARBA" id="ARBA00022989"/>
    </source>
</evidence>
<keyword evidence="11 14" id="KW-1133">Transmembrane helix</keyword>
<dbReference type="SMART" id="SM00744">
    <property type="entry name" value="RINGv"/>
    <property type="match status" value="1"/>
</dbReference>
<dbReference type="PANTHER" id="PTHR13145:SF0">
    <property type="entry name" value="E3 UBIQUITIN-PROTEIN LIGASE MARCHF6"/>
    <property type="match status" value="1"/>
</dbReference>
<dbReference type="OrthoDB" id="1108038at2759"/>
<name>A0A9P4KAL7_9PLEO</name>
<feature type="region of interest" description="Disordered" evidence="13">
    <location>
        <begin position="1"/>
        <end position="27"/>
    </location>
</feature>
<proteinExistence type="predicted"/>
<feature type="compositionally biased region" description="Basic and acidic residues" evidence="13">
    <location>
        <begin position="467"/>
        <end position="483"/>
    </location>
</feature>
<protein>
    <recommendedName>
        <fullName evidence="4">RING-type E3 ubiquitin transferase</fullName>
        <ecNumber evidence="4">2.3.2.27</ecNumber>
    </recommendedName>
</protein>
<gene>
    <name evidence="16" type="ORF">CC78DRAFT_495542</name>
</gene>
<evidence type="ECO:0000256" key="12">
    <source>
        <dbReference type="ARBA" id="ARBA00023136"/>
    </source>
</evidence>
<feature type="transmembrane region" description="Helical" evidence="14">
    <location>
        <begin position="751"/>
        <end position="776"/>
    </location>
</feature>
<evidence type="ECO:0000256" key="13">
    <source>
        <dbReference type="SAM" id="MobiDB-lite"/>
    </source>
</evidence>
<keyword evidence="9" id="KW-0833">Ubl conjugation pathway</keyword>
<dbReference type="CDD" id="cd16702">
    <property type="entry name" value="RING_CH-C4HC3_MARCH6"/>
    <property type="match status" value="1"/>
</dbReference>
<feature type="region of interest" description="Disordered" evidence="13">
    <location>
        <begin position="396"/>
        <end position="490"/>
    </location>
</feature>
<evidence type="ECO:0000256" key="10">
    <source>
        <dbReference type="ARBA" id="ARBA00022833"/>
    </source>
</evidence>
<dbReference type="GO" id="GO:0036503">
    <property type="term" value="P:ERAD pathway"/>
    <property type="evidence" value="ECO:0007669"/>
    <property type="project" value="TreeGrafter"/>
</dbReference>
<feature type="transmembrane region" description="Helical" evidence="14">
    <location>
        <begin position="1297"/>
        <end position="1322"/>
    </location>
</feature>
<sequence length="1575" mass="175913">MAATAGPATGTQLEHPSPRSHDKPNDDADTCRICRGEGTADEPLFYPCKCSGSIKFVHQECLMEWLSHSQKKYCELCKTSFRFTKLYQPGMPSRIPTSVFLRRAGVHVLKMFMTWCRAVVVASVWLVLLPWCMRVVWRSLFWVGDGGWSRDLYSDEPTDPGSRIAQPWNVDIVRSALESARAANTSLPLPSFIMPFSQTLNMSASEPVVWTLLKRFFFGLSYPLTEFPFTEGGNGTSLNATIDSIGTRSPSLLSDVSFFNWLPSQAANGFLIDVLEGQIITLLVVVAFILIFLIREWVVQQQPVINMVALDNDHMGERAEDHEEPEPVDDTESENGTDEDGERIYQYVPPDATQNPAQPPDELTDNFPPIASSSQVFPARSSSLPQYIANEDEIALPAPPSPLQRSNMPARSQSSLATDVQRHLEEKSTWSFANAPQNTEDVQQQPQQEHAPIIWDHEEDASGPASKGKEVLSDPEQGSDHSSDSWQQIPDIIVDEITSVSEEIGFSANKGKAKALGDAAGDPPDDQHIGTPEMIPELFDPSTSHGSESVPKKHGEEDIAISDQSVCGSDSYRQESDVEGSQQATESQVEPEFNPGQGRPIAQPPRRFWDVLLDWLFGDVAPHIQATENDVNDEHIVEDLADEPPFVPFPVNEVRGPGNPPIQDPEVAAAAAQAGIDLNDQDAIDDAEDLEGIMELIGMQGPLTGLFQNAMFSAVLISATLACAVWFPYLWGKVVLLFVGSPVSIFVKLPLQFIAALADFMVDAVLYITAGAVFWLAKSLHIALRVCTWGSLFEHAEKPVLSVSGPARSILDSALDRLRILAVESVLFPHPDYFRLSINSHASLRTIQNTTSTAFNQTSNTLASLCEIISADSYREIAFQILRHASKVLTEGFATLRNATTSLGAWLWNSKSYKITLDFGIGQNATTTYIPLEQWTATDRLIAIFAGYVFFAMVGAFYLKRLYPISTSPQGRRIEGIIADVLQQAGGVLKVILIISIEMLVFPLYCGLLLDMALLPLFKNATLYTRWQFARENPWTSGFVHWFVGTCYMFHFALFVSMCRKIMRKGVLYFIRDPDDPTFHPVRDVLERSVSTQLRKIAFSALVYGALVIVCLGGVVWGLNRATSDILPIHWTSHAPSLEFPLDLLFYNFLTPLVVKLFKPGDSLHVIYRWWFKSCAGVLRLSNFLFGEKVKEEEGRHIRRTWSSWFAREKGNPEKPVIGEDRRILAEDRGTRVYFLFDGKYVRAPASDQVRIPKGEKVFVEVDRNNNRKDGKPEEEGVHNSDMVTMVYIPPWFRVRIALFVLAIWAFAATTGIGVTIVPLLFGRFIFSFVLPTSVEMNDIHAFSLGAYALGTITYGICQLYKCASTFHRPLHSPVSALWTVATTVSRFGLRILRFGYVWTCLVFVIPFLFALLLELYFLIPLHAYLGPREPHVVHVIQDWTLGFLYARLAARIVFSNRASRAARAFSAVVADGYMNPNAWLATRCFLLPVLAIFTIAITVPSIMAFTLNRTIWIGASDVTRSQVWRFSFPLLGLGVVAVWAGKEGVSMLNRWRMIVRDEVYLIGERLHNFGERKA</sequence>
<dbReference type="GO" id="GO:0008270">
    <property type="term" value="F:zinc ion binding"/>
    <property type="evidence" value="ECO:0007669"/>
    <property type="project" value="UniProtKB-KW"/>
</dbReference>
<evidence type="ECO:0000256" key="6">
    <source>
        <dbReference type="ARBA" id="ARBA00022692"/>
    </source>
</evidence>
<feature type="compositionally biased region" description="Basic and acidic residues" evidence="13">
    <location>
        <begin position="16"/>
        <end position="27"/>
    </location>
</feature>
<feature type="region of interest" description="Disordered" evidence="13">
    <location>
        <begin position="514"/>
        <end position="603"/>
    </location>
</feature>
<keyword evidence="12 14" id="KW-0472">Membrane</keyword>
<dbReference type="Pfam" id="PF12906">
    <property type="entry name" value="RINGv"/>
    <property type="match status" value="1"/>
</dbReference>
<reference evidence="17" key="1">
    <citation type="journal article" date="2020" name="Stud. Mycol.">
        <title>101 Dothideomycetes genomes: A test case for predicting lifestyles and emergence of pathogens.</title>
        <authorList>
            <person name="Haridas S."/>
            <person name="Albert R."/>
            <person name="Binder M."/>
            <person name="Bloem J."/>
            <person name="LaButti K."/>
            <person name="Salamov A."/>
            <person name="Andreopoulos B."/>
            <person name="Baker S."/>
            <person name="Barry K."/>
            <person name="Bills G."/>
            <person name="Bluhm B."/>
            <person name="Cannon C."/>
            <person name="Castanera R."/>
            <person name="Culley D."/>
            <person name="Daum C."/>
            <person name="Ezra D."/>
            <person name="Gonzalez J."/>
            <person name="Henrissat B."/>
            <person name="Kuo A."/>
            <person name="Liang C."/>
            <person name="Lipzen A."/>
            <person name="Lutzoni F."/>
            <person name="Magnuson J."/>
            <person name="Mondo S."/>
            <person name="Nolan M."/>
            <person name="Ohm R."/>
            <person name="Pangilinan J."/>
            <person name="Park H.-J."/>
            <person name="Ramirez L."/>
            <person name="Alfaro M."/>
            <person name="Sun H."/>
            <person name="Tritt A."/>
            <person name="Yoshinaga Y."/>
            <person name="Zwiers L.-H."/>
            <person name="Turgeon B."/>
            <person name="Goodwin S."/>
            <person name="Spatafora J."/>
            <person name="Crous P."/>
            <person name="Grigoriev I."/>
        </authorList>
    </citation>
    <scope>NUCLEOTIDE SEQUENCE [LARGE SCALE GENOMIC DNA]</scope>
    <source>
        <strain evidence="17">CBS 304.66</strain>
    </source>
</reference>
<evidence type="ECO:0000259" key="15">
    <source>
        <dbReference type="PROSITE" id="PS51292"/>
    </source>
</evidence>
<feature type="non-terminal residue" evidence="16">
    <location>
        <position position="1575"/>
    </location>
</feature>
<feature type="compositionally biased region" description="Acidic residues" evidence="13">
    <location>
        <begin position="322"/>
        <end position="341"/>
    </location>
</feature>
<dbReference type="Pfam" id="PF23113">
    <property type="entry name" value="MARCHF6_C"/>
    <property type="match status" value="1"/>
</dbReference>
<evidence type="ECO:0000313" key="16">
    <source>
        <dbReference type="EMBL" id="KAF2264153.1"/>
    </source>
</evidence>
<feature type="compositionally biased region" description="Polar residues" evidence="13">
    <location>
        <begin position="429"/>
        <end position="448"/>
    </location>
</feature>
<feature type="transmembrane region" description="Helical" evidence="14">
    <location>
        <begin position="710"/>
        <end position="731"/>
    </location>
</feature>
<feature type="transmembrane region" description="Helical" evidence="14">
    <location>
        <begin position="941"/>
        <end position="959"/>
    </location>
</feature>
<keyword evidence="17" id="KW-1185">Reference proteome</keyword>
<evidence type="ECO:0000313" key="17">
    <source>
        <dbReference type="Proteomes" id="UP000800093"/>
    </source>
</evidence>
<keyword evidence="6 14" id="KW-0812">Transmembrane</keyword>
<comment type="subcellular location">
    <subcellularLocation>
        <location evidence="2">Membrane</location>
        <topology evidence="2">Multi-pass membrane protein</topology>
    </subcellularLocation>
</comment>
<dbReference type="InterPro" id="IPR013083">
    <property type="entry name" value="Znf_RING/FYVE/PHD"/>
</dbReference>
<dbReference type="InterPro" id="IPR011016">
    <property type="entry name" value="Znf_RING-CH"/>
</dbReference>
<evidence type="ECO:0000256" key="5">
    <source>
        <dbReference type="ARBA" id="ARBA00022679"/>
    </source>
</evidence>
<dbReference type="InterPro" id="IPR056521">
    <property type="entry name" value="MARCHF6-like_C"/>
</dbReference>
<comment type="pathway">
    <text evidence="3">Protein modification; protein ubiquitination.</text>
</comment>
<feature type="transmembrane region" description="Helical" evidence="14">
    <location>
        <begin position="1097"/>
        <end position="1120"/>
    </location>
</feature>
<dbReference type="Gene3D" id="3.30.40.10">
    <property type="entry name" value="Zinc/RING finger domain, C3HC4 (zinc finger)"/>
    <property type="match status" value="1"/>
</dbReference>
<dbReference type="PANTHER" id="PTHR13145">
    <property type="entry name" value="SSM4 PROTEIN"/>
    <property type="match status" value="1"/>
</dbReference>
<feature type="region of interest" description="Disordered" evidence="13">
    <location>
        <begin position="317"/>
        <end position="378"/>
    </location>
</feature>
<comment type="catalytic activity">
    <reaction evidence="1">
        <text>S-ubiquitinyl-[E2 ubiquitin-conjugating enzyme]-L-cysteine + [acceptor protein]-L-lysine = [E2 ubiquitin-conjugating enzyme]-L-cysteine + N(6)-ubiquitinyl-[acceptor protein]-L-lysine.</text>
        <dbReference type="EC" id="2.3.2.27"/>
    </reaction>
</comment>
<evidence type="ECO:0000256" key="14">
    <source>
        <dbReference type="SAM" id="Phobius"/>
    </source>
</evidence>
<feature type="transmembrane region" description="Helical" evidence="14">
    <location>
        <begin position="1485"/>
        <end position="1504"/>
    </location>
</feature>